<feature type="domain" description="RACo C-terminal" evidence="1">
    <location>
        <begin position="252"/>
        <end position="509"/>
    </location>
</feature>
<dbReference type="Pfam" id="PF17650">
    <property type="entry name" value="RACo_linker"/>
    <property type="match status" value="1"/>
</dbReference>
<dbReference type="Pfam" id="PF14574">
    <property type="entry name" value="RACo_C_ter"/>
    <property type="match status" value="1"/>
</dbReference>
<organism evidence="4 5">
    <name type="scientific">Terrisporobacter othiniensis</name>
    <dbReference type="NCBI Taxonomy" id="1577792"/>
    <lineage>
        <taxon>Bacteria</taxon>
        <taxon>Bacillati</taxon>
        <taxon>Bacillota</taxon>
        <taxon>Clostridia</taxon>
        <taxon>Peptostreptococcales</taxon>
        <taxon>Peptostreptococcaceae</taxon>
        <taxon>Terrisporobacter</taxon>
    </lineage>
</organism>
<dbReference type="Proteomes" id="UP000031189">
    <property type="component" value="Unassembled WGS sequence"/>
</dbReference>
<dbReference type="InterPro" id="IPR027980">
    <property type="entry name" value="RACo_C"/>
</dbReference>
<feature type="domain" description="RACo linker region" evidence="2">
    <location>
        <begin position="5"/>
        <end position="86"/>
    </location>
</feature>
<protein>
    <submittedName>
        <fullName evidence="4">Ferredoxin</fullName>
    </submittedName>
</protein>
<dbReference type="PANTHER" id="PTHR42895">
    <property type="entry name" value="IRON-SULFUR CLUSTER-BINDING PROTEIN-RELATED"/>
    <property type="match status" value="1"/>
</dbReference>
<dbReference type="InterPro" id="IPR040506">
    <property type="entry name" value="RACo_linker"/>
</dbReference>
<evidence type="ECO:0000313" key="5">
    <source>
        <dbReference type="Proteomes" id="UP000031189"/>
    </source>
</evidence>
<keyword evidence="5" id="KW-1185">Reference proteome</keyword>
<evidence type="ECO:0000259" key="1">
    <source>
        <dbReference type="Pfam" id="PF14574"/>
    </source>
</evidence>
<sequence length="519" mass="57698">MGDSKLNSLSKKIYLQLENPSEDNTLGDRDKVINILKDKYTNVVMSYEAMKKLYPMCRDNDFKITVTMLKREYDWIITNIESGDTTNNHYGLAVDLGSTTIIMQLVNLNNGEVIAEESIFNKQIKYGEDILTRIFYTKEKKNGLEEICKSTVESFIDLLNKIKEKTHINVYDSSMMIVSGNTTMTHFLLGINPWTIFQSPFTPVFNESGFIKGKEIGIPIKGYVYCFPSVANYFGGDLVSGLLYTEIYKKNEISALIDIGTNGELVIGNNEFLVAAAGAAGPALEGGISKFGMRACSGAIDSIKIINNEIIYTTINNEAPKGICGSGIVDLISELFLNRWVDFSGTLIPGNSPAIIKIDDEYAVEYVCKEKSFNGESLIFTQNDINQFLTTKSAAHTMVAYLLEEIGLSLDDLECFYVAGAFGTHLNLKSAVTIGMYPDLDDNKIICPGNTSLKGAYKLLTNGELLKEIEEIKNKIQYLQLSNATDFLGKMRAASFIPHTNLELYPSVKEELIKRGILK</sequence>
<dbReference type="Gene3D" id="3.10.20.880">
    <property type="match status" value="1"/>
</dbReference>
<dbReference type="PANTHER" id="PTHR42895:SF2">
    <property type="entry name" value="IRON-SULFUR CLUSTER PROTEIN"/>
    <property type="match status" value="1"/>
</dbReference>
<name>A0A0B3WTJ6_9FIRM</name>
<dbReference type="STRING" id="1577792.QX51_05785"/>
<reference evidence="4 5" key="1">
    <citation type="submission" date="2014-12" db="EMBL/GenBank/DDBJ databases">
        <title>Draft genome sequence of Terrisporobacter sp. 08-306576, isolated from the blood culture of a bacteremia patient.</title>
        <authorList>
            <person name="Lund L.C."/>
            <person name="Sydenham T.V."/>
            <person name="Hogh S.V."/>
            <person name="Skov M.N."/>
            <person name="Kemp M."/>
            <person name="Justesen U.S."/>
        </authorList>
    </citation>
    <scope>NUCLEOTIDE SEQUENCE [LARGE SCALE GENOMIC DNA]</scope>
    <source>
        <strain evidence="4 5">08-306576</strain>
    </source>
</reference>
<evidence type="ECO:0000259" key="3">
    <source>
        <dbReference type="Pfam" id="PF17651"/>
    </source>
</evidence>
<dbReference type="InterPro" id="IPR042259">
    <property type="entry name" value="Raco-like_middle_sf"/>
</dbReference>
<dbReference type="AlphaFoldDB" id="A0A0B3WTJ6"/>
<comment type="caution">
    <text evidence="4">The sequence shown here is derived from an EMBL/GenBank/DDBJ whole genome shotgun (WGS) entry which is preliminary data.</text>
</comment>
<accession>A0A0B3WTJ6</accession>
<gene>
    <name evidence="4" type="ORF">QX51_05785</name>
</gene>
<feature type="domain" description="RACo-like middle region" evidence="3">
    <location>
        <begin position="90"/>
        <end position="250"/>
    </location>
</feature>
<dbReference type="Pfam" id="PF17651">
    <property type="entry name" value="Raco_middle"/>
    <property type="match status" value="1"/>
</dbReference>
<dbReference type="Gene3D" id="3.30.420.480">
    <property type="entry name" value="Domain of unknown function (DUF4445)"/>
    <property type="match status" value="1"/>
</dbReference>
<proteinExistence type="predicted"/>
<dbReference type="EMBL" id="JWHR01000061">
    <property type="protein sequence ID" value="KHS57900.1"/>
    <property type="molecule type" value="Genomic_DNA"/>
</dbReference>
<dbReference type="InterPro" id="IPR041414">
    <property type="entry name" value="Raco-like_middle"/>
</dbReference>
<evidence type="ECO:0000313" key="4">
    <source>
        <dbReference type="EMBL" id="KHS57900.1"/>
    </source>
</evidence>
<evidence type="ECO:0000259" key="2">
    <source>
        <dbReference type="Pfam" id="PF17650"/>
    </source>
</evidence>
<dbReference type="InterPro" id="IPR052911">
    <property type="entry name" value="Corrinoid_activation_enz"/>
</dbReference>